<keyword evidence="3" id="KW-0804">Transcription</keyword>
<organism evidence="7 8">
    <name type="scientific">Ridgeia piscesae</name>
    <name type="common">Tubeworm</name>
    <dbReference type="NCBI Taxonomy" id="27915"/>
    <lineage>
        <taxon>Eukaryota</taxon>
        <taxon>Metazoa</taxon>
        <taxon>Spiralia</taxon>
        <taxon>Lophotrochozoa</taxon>
        <taxon>Annelida</taxon>
        <taxon>Polychaeta</taxon>
        <taxon>Sedentaria</taxon>
        <taxon>Canalipalpata</taxon>
        <taxon>Sabellida</taxon>
        <taxon>Siboglinidae</taxon>
        <taxon>Ridgeia</taxon>
    </lineage>
</organism>
<evidence type="ECO:0000313" key="8">
    <source>
        <dbReference type="Proteomes" id="UP001209878"/>
    </source>
</evidence>
<dbReference type="InterPro" id="IPR013272">
    <property type="entry name" value="Vps72/YL1_C"/>
</dbReference>
<comment type="subcellular location">
    <subcellularLocation>
        <location evidence="1">Nucleus</location>
    </subcellularLocation>
</comment>
<keyword evidence="8" id="KW-1185">Reference proteome</keyword>
<sequence>MAAPLQSEQQEIEKANSNTVTVTPAEPEVKQMIFKDPFFNHSCKGIATNKKTRVWKNLRQIIAAERLLPWQPNDATYSSIEAPPSFKPARKYSDITGLPAKYTDPQTKIRYASTEEFSRIRMLPSDITAGYLSLRKANIPVP</sequence>
<feature type="region of interest" description="Disordered" evidence="5">
    <location>
        <begin position="1"/>
        <end position="23"/>
    </location>
</feature>
<keyword evidence="4" id="KW-0539">Nucleus</keyword>
<dbReference type="Pfam" id="PF08265">
    <property type="entry name" value="YL1_C"/>
    <property type="match status" value="1"/>
</dbReference>
<dbReference type="InterPro" id="IPR029525">
    <property type="entry name" value="INO80C/Ies6"/>
</dbReference>
<evidence type="ECO:0000313" key="7">
    <source>
        <dbReference type="EMBL" id="KAK2188163.1"/>
    </source>
</evidence>
<dbReference type="Proteomes" id="UP001209878">
    <property type="component" value="Unassembled WGS sequence"/>
</dbReference>
<dbReference type="PANTHER" id="PTHR31200:SF1">
    <property type="entry name" value="INO80 COMPLEX SUBUNIT C"/>
    <property type="match status" value="1"/>
</dbReference>
<evidence type="ECO:0000256" key="3">
    <source>
        <dbReference type="ARBA" id="ARBA00023163"/>
    </source>
</evidence>
<name>A0AAD9UG30_RIDPI</name>
<dbReference type="EMBL" id="JAODUO010000141">
    <property type="protein sequence ID" value="KAK2188163.1"/>
    <property type="molecule type" value="Genomic_DNA"/>
</dbReference>
<dbReference type="GO" id="GO:0031011">
    <property type="term" value="C:Ino80 complex"/>
    <property type="evidence" value="ECO:0007669"/>
    <property type="project" value="InterPro"/>
</dbReference>
<keyword evidence="2" id="KW-0805">Transcription regulation</keyword>
<evidence type="ECO:0000256" key="4">
    <source>
        <dbReference type="ARBA" id="ARBA00023242"/>
    </source>
</evidence>
<comment type="caution">
    <text evidence="7">The sequence shown here is derived from an EMBL/GenBank/DDBJ whole genome shotgun (WGS) entry which is preliminary data.</text>
</comment>
<accession>A0AAD9UG30</accession>
<proteinExistence type="predicted"/>
<evidence type="ECO:0000256" key="2">
    <source>
        <dbReference type="ARBA" id="ARBA00023015"/>
    </source>
</evidence>
<feature type="domain" description="Vps72/YL1 C-terminal" evidence="6">
    <location>
        <begin position="91"/>
        <end position="120"/>
    </location>
</feature>
<evidence type="ECO:0000256" key="5">
    <source>
        <dbReference type="SAM" id="MobiDB-lite"/>
    </source>
</evidence>
<dbReference type="PANTHER" id="PTHR31200">
    <property type="entry name" value="INO80 COMPLEX SUBUNIT C"/>
    <property type="match status" value="1"/>
</dbReference>
<evidence type="ECO:0000256" key="1">
    <source>
        <dbReference type="ARBA" id="ARBA00004123"/>
    </source>
</evidence>
<protein>
    <recommendedName>
        <fullName evidence="6">Vps72/YL1 C-terminal domain-containing protein</fullName>
    </recommendedName>
</protein>
<gene>
    <name evidence="7" type="ORF">NP493_142g01005</name>
</gene>
<reference evidence="7" key="1">
    <citation type="journal article" date="2023" name="Mol. Biol. Evol.">
        <title>Third-Generation Sequencing Reveals the Adaptive Role of the Epigenome in Three Deep-Sea Polychaetes.</title>
        <authorList>
            <person name="Perez M."/>
            <person name="Aroh O."/>
            <person name="Sun Y."/>
            <person name="Lan Y."/>
            <person name="Juniper S.K."/>
            <person name="Young C.R."/>
            <person name="Angers B."/>
            <person name="Qian P.Y."/>
        </authorList>
    </citation>
    <scope>NUCLEOTIDE SEQUENCE</scope>
    <source>
        <strain evidence="7">R07B-5</strain>
    </source>
</reference>
<dbReference type="SMART" id="SM00993">
    <property type="entry name" value="YL1_C"/>
    <property type="match status" value="1"/>
</dbReference>
<evidence type="ECO:0000259" key="6">
    <source>
        <dbReference type="SMART" id="SM00993"/>
    </source>
</evidence>
<dbReference type="GO" id="GO:0006338">
    <property type="term" value="P:chromatin remodeling"/>
    <property type="evidence" value="ECO:0007669"/>
    <property type="project" value="InterPro"/>
</dbReference>
<dbReference type="AlphaFoldDB" id="A0AAD9UG30"/>